<sequence length="277" mass="32356">MKTFPLKIQNTMGKKRLLIIGDSIISLFSNKIILPSKWEVLVACYPDATISDIEMQIYRFDLKSFDYIIIHVGTNDLTRIRETHPKYHECLRSEEVRPLRLLGRIVNDFQYLIETTLHRMQGNSLLGISPVLPRCEPHDVTVNKLVNCFNRLCRKRVPQIDRYRHTAQVIKTEWRFKVRQDKRCGSDVADPKLFTADGIMLSDVGSKLLLELFLEHMEKTTKNNSTSFDCVSIRRCIKESAQHWKSSHHRSESLRCNLCKALPHDRHNRPICKAWIT</sequence>
<dbReference type="Proteomes" id="UP001497623">
    <property type="component" value="Unassembled WGS sequence"/>
</dbReference>
<evidence type="ECO:0000313" key="2">
    <source>
        <dbReference type="Proteomes" id="UP001497623"/>
    </source>
</evidence>
<dbReference type="AlphaFoldDB" id="A0AAV2Q0W5"/>
<dbReference type="SUPFAM" id="SSF52266">
    <property type="entry name" value="SGNH hydrolase"/>
    <property type="match status" value="1"/>
</dbReference>
<comment type="caution">
    <text evidence="1">The sequence shown here is derived from an EMBL/GenBank/DDBJ whole genome shotgun (WGS) entry which is preliminary data.</text>
</comment>
<evidence type="ECO:0000313" key="1">
    <source>
        <dbReference type="EMBL" id="CAL4066376.1"/>
    </source>
</evidence>
<accession>A0AAV2Q0W5</accession>
<dbReference type="EMBL" id="CAXKWB010002198">
    <property type="protein sequence ID" value="CAL4066376.1"/>
    <property type="molecule type" value="Genomic_DNA"/>
</dbReference>
<evidence type="ECO:0008006" key="3">
    <source>
        <dbReference type="Google" id="ProtNLM"/>
    </source>
</evidence>
<protein>
    <recommendedName>
        <fullName evidence="3">SGNH hydrolase-type esterase domain-containing protein</fullName>
    </recommendedName>
</protein>
<proteinExistence type="predicted"/>
<name>A0AAV2Q0W5_MEGNR</name>
<gene>
    <name evidence="1" type="ORF">MNOR_LOCUS5623</name>
</gene>
<reference evidence="1 2" key="1">
    <citation type="submission" date="2024-05" db="EMBL/GenBank/DDBJ databases">
        <authorList>
            <person name="Wallberg A."/>
        </authorList>
    </citation>
    <scope>NUCLEOTIDE SEQUENCE [LARGE SCALE GENOMIC DNA]</scope>
</reference>
<organism evidence="1 2">
    <name type="scientific">Meganyctiphanes norvegica</name>
    <name type="common">Northern krill</name>
    <name type="synonym">Thysanopoda norvegica</name>
    <dbReference type="NCBI Taxonomy" id="48144"/>
    <lineage>
        <taxon>Eukaryota</taxon>
        <taxon>Metazoa</taxon>
        <taxon>Ecdysozoa</taxon>
        <taxon>Arthropoda</taxon>
        <taxon>Crustacea</taxon>
        <taxon>Multicrustacea</taxon>
        <taxon>Malacostraca</taxon>
        <taxon>Eumalacostraca</taxon>
        <taxon>Eucarida</taxon>
        <taxon>Euphausiacea</taxon>
        <taxon>Euphausiidae</taxon>
        <taxon>Meganyctiphanes</taxon>
    </lineage>
</organism>
<keyword evidence="2" id="KW-1185">Reference proteome</keyword>
<dbReference type="Gene3D" id="3.40.50.1110">
    <property type="entry name" value="SGNH hydrolase"/>
    <property type="match status" value="1"/>
</dbReference>
<dbReference type="InterPro" id="IPR036514">
    <property type="entry name" value="SGNH_hydro_sf"/>
</dbReference>